<name>I7CBQ8_PSEPT</name>
<protein>
    <submittedName>
        <fullName evidence="1">Uncharacterized protein</fullName>
    </submittedName>
</protein>
<dbReference type="AlphaFoldDB" id="I7CBQ8"/>
<dbReference type="HOGENOM" id="CLU_3156843_0_0_6"/>
<evidence type="ECO:0000313" key="2">
    <source>
        <dbReference type="Proteomes" id="UP000006503"/>
    </source>
</evidence>
<organism evidence="1 2">
    <name type="scientific">Pseudomonas putida (strain DOT-T1E)</name>
    <dbReference type="NCBI Taxonomy" id="1196325"/>
    <lineage>
        <taxon>Bacteria</taxon>
        <taxon>Pseudomonadati</taxon>
        <taxon>Pseudomonadota</taxon>
        <taxon>Gammaproteobacteria</taxon>
        <taxon>Pseudomonadales</taxon>
        <taxon>Pseudomonadaceae</taxon>
        <taxon>Pseudomonas</taxon>
    </lineage>
</organism>
<dbReference type="Proteomes" id="UP000006503">
    <property type="component" value="Chromosome"/>
</dbReference>
<evidence type="ECO:0000313" key="1">
    <source>
        <dbReference type="EMBL" id="AFO50676.1"/>
    </source>
</evidence>
<gene>
    <name evidence="1" type="ordered locus">T1E_4850</name>
</gene>
<reference evidence="2" key="1">
    <citation type="journal article" date="2013" name="Microb. Biotechnol.">
        <title>Metabolic potential of the organic-solvent tolerant Pseudomonas putida DOT-T1E deduced from its annotated genome.</title>
        <authorList>
            <person name="Udaondo Z."/>
            <person name="Molina L."/>
            <person name="Daniels C."/>
            <person name="Gomez M.J."/>
            <person name="Molina-Henares M.A."/>
            <person name="Matilla M.A."/>
            <person name="Roca A."/>
            <person name="Fernandez M."/>
            <person name="Duque E."/>
            <person name="Segura A."/>
            <person name="Ramos J.L."/>
        </authorList>
    </citation>
    <scope>NUCLEOTIDE SEQUENCE [LARGE SCALE GENOMIC DNA]</scope>
    <source>
        <strain evidence="2">DOT-T1E</strain>
    </source>
</reference>
<proteinExistence type="predicted"/>
<dbReference type="PATRIC" id="fig|1196325.3.peg.4803"/>
<accession>I7CBQ8</accession>
<sequence length="48" mass="5210">MTLSKTLFTADWSLSYADSDLSDSECYSYNGFDDVCAPTVIAGVSKSF</sequence>
<dbReference type="RefSeq" id="WP_014861580.1">
    <property type="nucleotide sequence ID" value="NC_018220.1"/>
</dbReference>
<dbReference type="EMBL" id="CP003734">
    <property type="protein sequence ID" value="AFO50676.1"/>
    <property type="molecule type" value="Genomic_DNA"/>
</dbReference>
<dbReference type="KEGG" id="ppx:T1E_4850"/>